<dbReference type="InterPro" id="IPR052736">
    <property type="entry name" value="Stf3_sulfotransferase"/>
</dbReference>
<dbReference type="Proteomes" id="UP000323708">
    <property type="component" value="Unassembled WGS sequence"/>
</dbReference>
<organism evidence="1 2">
    <name type="scientific">Pseudohalioglobus sediminis</name>
    <dbReference type="NCBI Taxonomy" id="2606449"/>
    <lineage>
        <taxon>Bacteria</taxon>
        <taxon>Pseudomonadati</taxon>
        <taxon>Pseudomonadota</taxon>
        <taxon>Gammaproteobacteria</taxon>
        <taxon>Cellvibrionales</taxon>
        <taxon>Halieaceae</taxon>
        <taxon>Pseudohalioglobus</taxon>
    </lineage>
</organism>
<dbReference type="SUPFAM" id="SSF52540">
    <property type="entry name" value="P-loop containing nucleoside triphosphate hydrolases"/>
    <property type="match status" value="1"/>
</dbReference>
<keyword evidence="2" id="KW-1185">Reference proteome</keyword>
<dbReference type="GO" id="GO:0016740">
    <property type="term" value="F:transferase activity"/>
    <property type="evidence" value="ECO:0007669"/>
    <property type="project" value="UniProtKB-KW"/>
</dbReference>
<dbReference type="RefSeq" id="WP_149611356.1">
    <property type="nucleotide sequence ID" value="NZ_VTUX01000004.1"/>
</dbReference>
<evidence type="ECO:0000313" key="1">
    <source>
        <dbReference type="EMBL" id="KAA1191920.1"/>
    </source>
</evidence>
<dbReference type="Pfam" id="PF13469">
    <property type="entry name" value="Sulfotransfer_3"/>
    <property type="match status" value="1"/>
</dbReference>
<dbReference type="AlphaFoldDB" id="A0A5B0WY14"/>
<dbReference type="PANTHER" id="PTHR36451:SF1">
    <property type="entry name" value="OMEGA-HYDROXY-BETA-DIHYDROMENAQUINONE-9 SULFOTRANSFERASE STF3"/>
    <property type="match status" value="1"/>
</dbReference>
<keyword evidence="1" id="KW-0808">Transferase</keyword>
<comment type="caution">
    <text evidence="1">The sequence shown here is derived from an EMBL/GenBank/DDBJ whole genome shotgun (WGS) entry which is preliminary data.</text>
</comment>
<dbReference type="EMBL" id="VTUX01000004">
    <property type="protein sequence ID" value="KAA1191920.1"/>
    <property type="molecule type" value="Genomic_DNA"/>
</dbReference>
<gene>
    <name evidence="1" type="ORF">F0M18_10360</name>
</gene>
<protein>
    <submittedName>
        <fullName evidence="1">Sulfotransferase</fullName>
    </submittedName>
</protein>
<dbReference type="InterPro" id="IPR027417">
    <property type="entry name" value="P-loop_NTPase"/>
</dbReference>
<dbReference type="Gene3D" id="3.40.50.300">
    <property type="entry name" value="P-loop containing nucleotide triphosphate hydrolases"/>
    <property type="match status" value="1"/>
</dbReference>
<accession>A0A5B0WY14</accession>
<evidence type="ECO:0000313" key="2">
    <source>
        <dbReference type="Proteomes" id="UP000323708"/>
    </source>
</evidence>
<sequence>MSQSSPPVWTAPPQPDWLATVNTEGSYFNLAAVVPLDEDSLVSHARRMTGLSDFGGTSWLEPFRVLIKALEDEAQLTLMGRLMARNDVLLWLVTRLQVTDTLKRHPEILEEKIEAPMVITGLPRSGTSILFELLAQDPDVGVPLTWEAMMPCPPPEQSSYHNDPRIERAHQLATQWNRVAPAFASMHEMGGRIPSECGQLMVGTFISDQIAALHQTPGYSQWCAGADYLPVYQYHKTILQILQWKNPRQRWLLKAPEHQVHLDTLLEVYPDARIVQTHRDPIKCMASTTSLMGTLYSMRSDQPFNAALFENIIMGEATAQRLEHVMAQREAGLVPEASIIDSRYQDLMDTPMECIEAIYRHFQLTLTAVARERMLAYLKAKPQGQFGKHRYTVDEQRSRDRPLFRRYQQAYNVPNEI</sequence>
<dbReference type="PANTHER" id="PTHR36451">
    <property type="entry name" value="PAPS-DEPENDENT SULFOTRANSFERASE STF3"/>
    <property type="match status" value="1"/>
</dbReference>
<reference evidence="1 2" key="1">
    <citation type="submission" date="2019-09" db="EMBL/GenBank/DDBJ databases">
        <authorList>
            <person name="Chen X.-Y."/>
        </authorList>
    </citation>
    <scope>NUCLEOTIDE SEQUENCE [LARGE SCALE GENOMIC DNA]</scope>
    <source>
        <strain evidence="1 2">NY5</strain>
    </source>
</reference>
<name>A0A5B0WY14_9GAMM</name>
<proteinExistence type="predicted"/>